<dbReference type="AlphaFoldDB" id="A0A0L0HUD8"/>
<feature type="transmembrane region" description="Helical" evidence="1">
    <location>
        <begin position="153"/>
        <end position="176"/>
    </location>
</feature>
<feature type="transmembrane region" description="Helical" evidence="1">
    <location>
        <begin position="611"/>
        <end position="634"/>
    </location>
</feature>
<evidence type="ECO:0008006" key="4">
    <source>
        <dbReference type="Google" id="ProtNLM"/>
    </source>
</evidence>
<dbReference type="OrthoDB" id="10257471at2759"/>
<keyword evidence="1" id="KW-0472">Membrane</keyword>
<reference evidence="2 3" key="1">
    <citation type="submission" date="2009-08" db="EMBL/GenBank/DDBJ databases">
        <title>The Genome Sequence of Spizellomyces punctatus strain DAOM BR117.</title>
        <authorList>
            <consortium name="The Broad Institute Genome Sequencing Platform"/>
            <person name="Russ C."/>
            <person name="Cuomo C."/>
            <person name="Shea T."/>
            <person name="Young S.K."/>
            <person name="Zeng Q."/>
            <person name="Koehrsen M."/>
            <person name="Haas B."/>
            <person name="Borodovsky M."/>
            <person name="Guigo R."/>
            <person name="Alvarado L."/>
            <person name="Berlin A."/>
            <person name="Bochicchio J."/>
            <person name="Borenstein D."/>
            <person name="Chapman S."/>
            <person name="Chen Z."/>
            <person name="Engels R."/>
            <person name="Freedman E."/>
            <person name="Gellesch M."/>
            <person name="Goldberg J."/>
            <person name="Griggs A."/>
            <person name="Gujja S."/>
            <person name="Heiman D."/>
            <person name="Hepburn T."/>
            <person name="Howarth C."/>
            <person name="Jen D."/>
            <person name="Larson L."/>
            <person name="Lewis B."/>
            <person name="Mehta T."/>
            <person name="Park D."/>
            <person name="Pearson M."/>
            <person name="Roberts A."/>
            <person name="Saif S."/>
            <person name="Shenoy N."/>
            <person name="Sisk P."/>
            <person name="Stolte C."/>
            <person name="Sykes S."/>
            <person name="Thomson T."/>
            <person name="Walk T."/>
            <person name="White J."/>
            <person name="Yandava C."/>
            <person name="Burger G."/>
            <person name="Gray M.W."/>
            <person name="Holland P.W.H."/>
            <person name="King N."/>
            <person name="Lang F.B.F."/>
            <person name="Roger A.J."/>
            <person name="Ruiz-Trillo I."/>
            <person name="Lander E."/>
            <person name="Nusbaum C."/>
        </authorList>
    </citation>
    <scope>NUCLEOTIDE SEQUENCE [LARGE SCALE GENOMIC DNA]</scope>
    <source>
        <strain evidence="2 3">DAOM BR117</strain>
    </source>
</reference>
<name>A0A0L0HUD8_SPIPD</name>
<dbReference type="GO" id="GO:0031146">
    <property type="term" value="P:SCF-dependent proteasomal ubiquitin-dependent protein catabolic process"/>
    <property type="evidence" value="ECO:0007669"/>
    <property type="project" value="TreeGrafter"/>
</dbReference>
<keyword evidence="3" id="KW-1185">Reference proteome</keyword>
<dbReference type="PANTHER" id="PTHR13318">
    <property type="entry name" value="PARTNER OF PAIRED, ISOFORM B-RELATED"/>
    <property type="match status" value="1"/>
</dbReference>
<sequence length="640" mass="71714">MVSQLSLAATINLSWLSNLDSLVSGRRFHDTSIEYLMNFLPTCAIVLYYSAVSSYFPIFLQQFLDFVALSNVVCSIYFVWELTKTIASYIAKELRVDVAVISGRRRRPRVTFLLFGAPLLMTILSHRYARIRLNPLYLVNVFWFKLAFPFDDIDVAICKSATALLTFAGTCVYWTANRMWQRIIMACACDDHESPPARCSSAPPADYASRLPMELLDMIVWPYIPSDEMRQLRLLNSRWAHMLGPRVFRSLKIRNDQDLHDFAASKMTLQSYGRNIQHLSFAGACCITDEVFNSIIEYTPNIESLNLSGCLRLSAVALTVDLPQKCPTLVDLKLGMTAGFLARFERRSARRMRFRRYSHVFDHKPSPFHVSFLYYANLTSLDLFGNDFALKSTLLVEVAVVFAKTLKSLSLSHCRHVAGLMSIVDLCGQLENLDLSFSDVEALELCYVFKKRSIFPIRQLNLAGCSAASLALSLYDVHVTGSNAGTDTDGAVGIDPGTPPLQVLDLSDTKLDNSHLLIVAIYFPYLTSIYLRGNWSLTHATVARLIRRCKDLSLLDVTDCSNVGKSILLPDLSDPVSPPPLAFAGKIVGRHRVLQVQELAGENLVLDHLKILCGVLTLSLIVLSGFVHVIRFLLQAILAW</sequence>
<dbReference type="SUPFAM" id="SSF52047">
    <property type="entry name" value="RNI-like"/>
    <property type="match status" value="1"/>
</dbReference>
<dbReference type="EMBL" id="KQ257450">
    <property type="protein sequence ID" value="KND04515.1"/>
    <property type="molecule type" value="Genomic_DNA"/>
</dbReference>
<dbReference type="InParanoid" id="A0A0L0HUD8"/>
<protein>
    <recommendedName>
        <fullName evidence="4">F-box domain-containing protein</fullName>
    </recommendedName>
</protein>
<keyword evidence="1" id="KW-0812">Transmembrane</keyword>
<keyword evidence="1" id="KW-1133">Transmembrane helix</keyword>
<feature type="transmembrane region" description="Helical" evidence="1">
    <location>
        <begin position="58"/>
        <end position="80"/>
    </location>
</feature>
<dbReference type="Gene3D" id="3.80.10.10">
    <property type="entry name" value="Ribonuclease Inhibitor"/>
    <property type="match status" value="2"/>
</dbReference>
<proteinExistence type="predicted"/>
<dbReference type="VEuPathDB" id="FungiDB:SPPG_00243"/>
<organism evidence="2 3">
    <name type="scientific">Spizellomyces punctatus (strain DAOM BR117)</name>
    <dbReference type="NCBI Taxonomy" id="645134"/>
    <lineage>
        <taxon>Eukaryota</taxon>
        <taxon>Fungi</taxon>
        <taxon>Fungi incertae sedis</taxon>
        <taxon>Chytridiomycota</taxon>
        <taxon>Chytridiomycota incertae sedis</taxon>
        <taxon>Chytridiomycetes</taxon>
        <taxon>Spizellomycetales</taxon>
        <taxon>Spizellomycetaceae</taxon>
        <taxon>Spizellomyces</taxon>
    </lineage>
</organism>
<gene>
    <name evidence="2" type="ORF">SPPG_00243</name>
</gene>
<feature type="transmembrane region" description="Helical" evidence="1">
    <location>
        <begin position="110"/>
        <end position="129"/>
    </location>
</feature>
<dbReference type="GO" id="GO:0019005">
    <property type="term" value="C:SCF ubiquitin ligase complex"/>
    <property type="evidence" value="ECO:0007669"/>
    <property type="project" value="TreeGrafter"/>
</dbReference>
<dbReference type="InterPro" id="IPR032675">
    <property type="entry name" value="LRR_dom_sf"/>
</dbReference>
<dbReference type="STRING" id="645134.A0A0L0HUD8"/>
<dbReference type="RefSeq" id="XP_016612554.1">
    <property type="nucleotide sequence ID" value="XM_016748575.1"/>
</dbReference>
<feature type="transmembrane region" description="Helical" evidence="1">
    <location>
        <begin position="35"/>
        <end position="52"/>
    </location>
</feature>
<dbReference type="Proteomes" id="UP000053201">
    <property type="component" value="Unassembled WGS sequence"/>
</dbReference>
<dbReference type="GeneID" id="27683986"/>
<evidence type="ECO:0000313" key="3">
    <source>
        <dbReference type="Proteomes" id="UP000053201"/>
    </source>
</evidence>
<evidence type="ECO:0000256" key="1">
    <source>
        <dbReference type="SAM" id="Phobius"/>
    </source>
</evidence>
<evidence type="ECO:0000313" key="2">
    <source>
        <dbReference type="EMBL" id="KND04515.1"/>
    </source>
</evidence>
<accession>A0A0L0HUD8</accession>